<dbReference type="EMBL" id="FN554969">
    <property type="protein sequence ID" value="CBH11653.1"/>
    <property type="molecule type" value="Genomic_DNA"/>
</dbReference>
<dbReference type="OrthoDB" id="262731at2759"/>
<reference evidence="7" key="1">
    <citation type="journal article" date="2010" name="PLoS Negl. Trop. Dis.">
        <title>The genome sequence of Trypanosoma brucei gambiense, causative agent of chronic human african trypanosomiasis.</title>
        <authorList>
            <person name="Jackson A.P."/>
            <person name="Sanders M."/>
            <person name="Berry A."/>
            <person name="McQuillan J."/>
            <person name="Aslett M.A."/>
            <person name="Quail M.A."/>
            <person name="Chukualim B."/>
            <person name="Capewell P."/>
            <person name="MacLeod A."/>
            <person name="Melville S.E."/>
            <person name="Gibson W."/>
            <person name="Barry J.D."/>
            <person name="Berriman M."/>
            <person name="Hertz-Fowler C."/>
        </authorList>
    </citation>
    <scope>NUCLEOTIDE SEQUENCE [LARGE SCALE GENOMIC DNA]</scope>
    <source>
        <strain evidence="7">MHOM/CI/86/DAL972</strain>
    </source>
</reference>
<name>C9ZQH3_TRYB9</name>
<dbReference type="PROSITE" id="PS50199">
    <property type="entry name" value="ZF_RANBP2_2"/>
    <property type="match status" value="1"/>
</dbReference>
<evidence type="ECO:0000256" key="3">
    <source>
        <dbReference type="ARBA" id="ARBA00022833"/>
    </source>
</evidence>
<feature type="domain" description="RanBP2-type" evidence="5">
    <location>
        <begin position="186"/>
        <end position="217"/>
    </location>
</feature>
<dbReference type="Gene3D" id="2.30.30.380">
    <property type="entry name" value="Zn-finger domain of Sec23/24"/>
    <property type="match status" value="1"/>
</dbReference>
<dbReference type="GO" id="GO:0008270">
    <property type="term" value="F:zinc ion binding"/>
    <property type="evidence" value="ECO:0007669"/>
    <property type="project" value="UniProtKB-KW"/>
</dbReference>
<sequence length="266" mass="28703">MEFFRRTFHDIKLRLHVSKVCSEASKAPAVPPTECMELAEAHPHLVASVIGDGLGRTSGAHLYGYLVLLEGLVNSCSSSFHSAMAQDCVLQENLVSLAIGRAEGSEWRRSRHLARLTLLEYSRMFADEPELQSLAVLARKVEQRTGRHLLRAIVLENKSVRFVDPRPQDIVVYSPTESTVGTAASADGPAAWPCPICTSVNRSTDETCLACGAARYRNSNTFPLGNKSAVVNGQKEKHTCSDDGGEVNNSVACPSVSVEGGGVSHV</sequence>
<keyword evidence="2 4" id="KW-0863">Zinc-finger</keyword>
<dbReference type="PROSITE" id="PS01358">
    <property type="entry name" value="ZF_RANBP2_1"/>
    <property type="match status" value="1"/>
</dbReference>
<dbReference type="KEGG" id="tbg:TbgDal_VI1310"/>
<proteinExistence type="predicted"/>
<dbReference type="RefSeq" id="XP_011773938.1">
    <property type="nucleotide sequence ID" value="XM_011775636.1"/>
</dbReference>
<dbReference type="SMART" id="SM00547">
    <property type="entry name" value="ZnF_RBZ"/>
    <property type="match status" value="1"/>
</dbReference>
<evidence type="ECO:0000313" key="6">
    <source>
        <dbReference type="EMBL" id="CBH11653.1"/>
    </source>
</evidence>
<dbReference type="AlphaFoldDB" id="C9ZQH3"/>
<dbReference type="GeneID" id="23861763"/>
<keyword evidence="3" id="KW-0862">Zinc</keyword>
<evidence type="ECO:0000259" key="5">
    <source>
        <dbReference type="PROSITE" id="PS50199"/>
    </source>
</evidence>
<evidence type="ECO:0000256" key="4">
    <source>
        <dbReference type="PROSITE-ProRule" id="PRU00322"/>
    </source>
</evidence>
<keyword evidence="1" id="KW-0479">Metal-binding</keyword>
<evidence type="ECO:0000313" key="7">
    <source>
        <dbReference type="Proteomes" id="UP000002316"/>
    </source>
</evidence>
<dbReference type="Proteomes" id="UP000002316">
    <property type="component" value="Chromosome 6"/>
</dbReference>
<gene>
    <name evidence="6" type="ORF">TbgDal_VI1310</name>
</gene>
<accession>C9ZQH3</accession>
<dbReference type="VEuPathDB" id="TriTrypDB:Tbg972.6.1310"/>
<organism evidence="6 7">
    <name type="scientific">Trypanosoma brucei gambiense (strain MHOM/CI/86/DAL972)</name>
    <dbReference type="NCBI Taxonomy" id="679716"/>
    <lineage>
        <taxon>Eukaryota</taxon>
        <taxon>Discoba</taxon>
        <taxon>Euglenozoa</taxon>
        <taxon>Kinetoplastea</taxon>
        <taxon>Metakinetoplastina</taxon>
        <taxon>Trypanosomatida</taxon>
        <taxon>Trypanosomatidae</taxon>
        <taxon>Trypanosoma</taxon>
    </lineage>
</organism>
<evidence type="ECO:0000256" key="2">
    <source>
        <dbReference type="ARBA" id="ARBA00022771"/>
    </source>
</evidence>
<protein>
    <recommendedName>
        <fullName evidence="5">RanBP2-type domain-containing protein</fullName>
    </recommendedName>
</protein>
<dbReference type="InterPro" id="IPR001876">
    <property type="entry name" value="Znf_RanBP2"/>
</dbReference>
<evidence type="ECO:0000256" key="1">
    <source>
        <dbReference type="ARBA" id="ARBA00022723"/>
    </source>
</evidence>